<dbReference type="InterPro" id="IPR039557">
    <property type="entry name" value="AHAS_ACT"/>
</dbReference>
<evidence type="ECO:0000256" key="2">
    <source>
        <dbReference type="ARBA" id="ARBA00005025"/>
    </source>
</evidence>
<accession>A0A0W8F9L4</accession>
<dbReference type="EMBL" id="LNQE01001437">
    <property type="protein sequence ID" value="KUG17505.1"/>
    <property type="molecule type" value="Genomic_DNA"/>
</dbReference>
<dbReference type="GO" id="GO:0003984">
    <property type="term" value="F:acetolactate synthase activity"/>
    <property type="evidence" value="ECO:0007669"/>
    <property type="project" value="UniProtKB-EC"/>
</dbReference>
<protein>
    <submittedName>
        <fullName evidence="7">Acetolactate synthase small subunit</fullName>
        <ecNumber evidence="7">2.2.1.6</ecNumber>
    </submittedName>
</protein>
<dbReference type="GO" id="GO:0009097">
    <property type="term" value="P:isoleucine biosynthetic process"/>
    <property type="evidence" value="ECO:0007669"/>
    <property type="project" value="UniProtKB-UniPathway"/>
</dbReference>
<feature type="domain" description="ACT" evidence="6">
    <location>
        <begin position="4"/>
        <end position="78"/>
    </location>
</feature>
<comment type="pathway">
    <text evidence="2">Amino-acid biosynthesis; L-valine biosynthesis; L-valine from pyruvate: step 1/4.</text>
</comment>
<dbReference type="FunFam" id="3.30.70.260:FF:000001">
    <property type="entry name" value="Acetolactate synthase, small subunit"/>
    <property type="match status" value="1"/>
</dbReference>
<dbReference type="NCBIfam" id="TIGR00119">
    <property type="entry name" value="acolac_sm"/>
    <property type="match status" value="1"/>
</dbReference>
<dbReference type="InterPro" id="IPR004789">
    <property type="entry name" value="Acetalactate_synth_ssu"/>
</dbReference>
<comment type="pathway">
    <text evidence="1">Amino-acid biosynthesis; L-isoleucine biosynthesis; L-isoleucine from 2-oxobutanoate: step 1/4.</text>
</comment>
<dbReference type="Gene3D" id="3.30.70.1150">
    <property type="entry name" value="ACT-like. Chain A, domain 2"/>
    <property type="match status" value="1"/>
</dbReference>
<dbReference type="Pfam" id="PF10369">
    <property type="entry name" value="ALS_ss_C"/>
    <property type="match status" value="1"/>
</dbReference>
<evidence type="ECO:0000256" key="5">
    <source>
        <dbReference type="ARBA" id="ARBA00023304"/>
    </source>
</evidence>
<dbReference type="PROSITE" id="PS51671">
    <property type="entry name" value="ACT"/>
    <property type="match status" value="1"/>
</dbReference>
<dbReference type="SUPFAM" id="SSF55021">
    <property type="entry name" value="ACT-like"/>
    <property type="match status" value="2"/>
</dbReference>
<name>A0A0W8F9L4_9ZZZZ</name>
<dbReference type="PANTHER" id="PTHR30239:SF0">
    <property type="entry name" value="ACETOLACTATE SYNTHASE SMALL SUBUNIT 1, CHLOROPLASTIC"/>
    <property type="match status" value="1"/>
</dbReference>
<keyword evidence="5" id="KW-0100">Branched-chain amino acid biosynthesis</keyword>
<evidence type="ECO:0000256" key="3">
    <source>
        <dbReference type="ARBA" id="ARBA00006341"/>
    </source>
</evidence>
<sequence length="163" mass="18333">MKHIIAVIVENKSGVLTRIAGLFSRRSFNIDSLSVGATDNPDYSRMTISVQGDRDVLEQVIKQLSKLINVIRVSELDPVESLERELAIIKVSVDRESRSEVMQIVNIFRAKIIDVSQRSMIIEVTGDEEKVEAIIQLLRQFGIKELARTGKVSMVRGTRVIKV</sequence>
<gene>
    <name evidence="7" type="ORF">ASZ90_012824</name>
</gene>
<dbReference type="GO" id="GO:0005829">
    <property type="term" value="C:cytosol"/>
    <property type="evidence" value="ECO:0007669"/>
    <property type="project" value="TreeGrafter"/>
</dbReference>
<dbReference type="Pfam" id="PF22629">
    <property type="entry name" value="ACT_AHAS_ss"/>
    <property type="match status" value="1"/>
</dbReference>
<dbReference type="InterPro" id="IPR019455">
    <property type="entry name" value="Acetolactate_synth_ssu_C"/>
</dbReference>
<keyword evidence="7" id="KW-0808">Transferase</keyword>
<dbReference type="FunFam" id="3.30.70.1150:FF:000001">
    <property type="entry name" value="Acetolactate synthase small subunit"/>
    <property type="match status" value="1"/>
</dbReference>
<dbReference type="NCBIfam" id="NF008864">
    <property type="entry name" value="PRK11895.1"/>
    <property type="match status" value="1"/>
</dbReference>
<dbReference type="GO" id="GO:1990610">
    <property type="term" value="F:acetolactate synthase regulator activity"/>
    <property type="evidence" value="ECO:0007669"/>
    <property type="project" value="InterPro"/>
</dbReference>
<dbReference type="UniPathway" id="UPA00049">
    <property type="reaction ID" value="UER00059"/>
</dbReference>
<organism evidence="7">
    <name type="scientific">hydrocarbon metagenome</name>
    <dbReference type="NCBI Taxonomy" id="938273"/>
    <lineage>
        <taxon>unclassified sequences</taxon>
        <taxon>metagenomes</taxon>
        <taxon>ecological metagenomes</taxon>
    </lineage>
</organism>
<dbReference type="InterPro" id="IPR045865">
    <property type="entry name" value="ACT-like_dom_sf"/>
</dbReference>
<proteinExistence type="inferred from homology"/>
<dbReference type="CDD" id="cd04878">
    <property type="entry name" value="ACT_AHAS"/>
    <property type="match status" value="1"/>
</dbReference>
<evidence type="ECO:0000256" key="1">
    <source>
        <dbReference type="ARBA" id="ARBA00004974"/>
    </source>
</evidence>
<dbReference type="InterPro" id="IPR054480">
    <property type="entry name" value="AHAS_small-like_ACT"/>
</dbReference>
<dbReference type="Gene3D" id="3.30.70.260">
    <property type="match status" value="1"/>
</dbReference>
<dbReference type="InterPro" id="IPR002912">
    <property type="entry name" value="ACT_dom"/>
</dbReference>
<reference evidence="7" key="1">
    <citation type="journal article" date="2015" name="Proc. Natl. Acad. Sci. U.S.A.">
        <title>Networks of energetic and metabolic interactions define dynamics in microbial communities.</title>
        <authorList>
            <person name="Embree M."/>
            <person name="Liu J.K."/>
            <person name="Al-Bassam M.M."/>
            <person name="Zengler K."/>
        </authorList>
    </citation>
    <scope>NUCLEOTIDE SEQUENCE</scope>
</reference>
<dbReference type="UniPathway" id="UPA00047">
    <property type="reaction ID" value="UER00055"/>
</dbReference>
<dbReference type="InterPro" id="IPR027271">
    <property type="entry name" value="Acetolactate_synth/TF_NikR_C"/>
</dbReference>
<evidence type="ECO:0000259" key="6">
    <source>
        <dbReference type="PROSITE" id="PS51671"/>
    </source>
</evidence>
<keyword evidence="4" id="KW-0028">Amino-acid biosynthesis</keyword>
<evidence type="ECO:0000313" key="7">
    <source>
        <dbReference type="EMBL" id="KUG17505.1"/>
    </source>
</evidence>
<dbReference type="AlphaFoldDB" id="A0A0W8F9L4"/>
<comment type="caution">
    <text evidence="7">The sequence shown here is derived from an EMBL/GenBank/DDBJ whole genome shotgun (WGS) entry which is preliminary data.</text>
</comment>
<dbReference type="EC" id="2.2.1.6" evidence="7"/>
<comment type="similarity">
    <text evidence="3">Belongs to the acetolactate synthase small subunit family.</text>
</comment>
<dbReference type="PANTHER" id="PTHR30239">
    <property type="entry name" value="ACETOLACTATE SYNTHASE SMALL SUBUNIT"/>
    <property type="match status" value="1"/>
</dbReference>
<evidence type="ECO:0000256" key="4">
    <source>
        <dbReference type="ARBA" id="ARBA00022605"/>
    </source>
</evidence>
<dbReference type="GO" id="GO:0009099">
    <property type="term" value="P:L-valine biosynthetic process"/>
    <property type="evidence" value="ECO:0007669"/>
    <property type="project" value="UniProtKB-UniPathway"/>
</dbReference>